<protein>
    <submittedName>
        <fullName evidence="1">Uncharacterized protein</fullName>
    </submittedName>
</protein>
<proteinExistence type="predicted"/>
<evidence type="ECO:0000313" key="1">
    <source>
        <dbReference type="EMBL" id="KAJ3980409.1"/>
    </source>
</evidence>
<feature type="non-terminal residue" evidence="1">
    <location>
        <position position="1"/>
    </location>
</feature>
<dbReference type="AlphaFoldDB" id="A0AA38UNQ1"/>
<sequence>FVEIRLYGNIALCPGSDLQTIGHLHDVHESILPEERLKRCPTTTRPPKGPFVYLEGFISIDEASYIYFIQILLLMNFLKKLANLRVSSNLESKRSKCMLVQLTECSFNSSPNLALSACLKSTFVPQLPPGTTKVSLLFKFIFNKNSKCSTIDYPAPSEENLVTGYLNDYEFDSGHTKKVYELLINNQEWVAKRFYDIGNVSDTVLVQENQFEVEAEGQRLHQLHDILNAFMEHAKKNKVKIAAGNSINDFAARTS</sequence>
<dbReference type="Proteomes" id="UP001163850">
    <property type="component" value="Unassembled WGS sequence"/>
</dbReference>
<name>A0AA38UNQ1_9AGAR</name>
<dbReference type="EMBL" id="MU802191">
    <property type="protein sequence ID" value="KAJ3980409.1"/>
    <property type="molecule type" value="Genomic_DNA"/>
</dbReference>
<comment type="caution">
    <text evidence="1">The sequence shown here is derived from an EMBL/GenBank/DDBJ whole genome shotgun (WGS) entry which is preliminary data.</text>
</comment>
<gene>
    <name evidence="1" type="ORF">F5890DRAFT_1419699</name>
</gene>
<reference evidence="1" key="1">
    <citation type="submission" date="2022-08" db="EMBL/GenBank/DDBJ databases">
        <authorList>
            <consortium name="DOE Joint Genome Institute"/>
            <person name="Min B."/>
            <person name="Riley R."/>
            <person name="Sierra-Patev S."/>
            <person name="Naranjo-Ortiz M."/>
            <person name="Looney B."/>
            <person name="Konkel Z."/>
            <person name="Slot J.C."/>
            <person name="Sakamoto Y."/>
            <person name="Steenwyk J.L."/>
            <person name="Rokas A."/>
            <person name="Carro J."/>
            <person name="Camarero S."/>
            <person name="Ferreira P."/>
            <person name="Molpeceres G."/>
            <person name="Ruiz-Duenas F.J."/>
            <person name="Serrano A."/>
            <person name="Henrissat B."/>
            <person name="Drula E."/>
            <person name="Hughes K.W."/>
            <person name="Mata J.L."/>
            <person name="Ishikawa N.K."/>
            <person name="Vargas-Isla R."/>
            <person name="Ushijima S."/>
            <person name="Smith C.A."/>
            <person name="Ahrendt S."/>
            <person name="Andreopoulos W."/>
            <person name="He G."/>
            <person name="Labutti K."/>
            <person name="Lipzen A."/>
            <person name="Ng V."/>
            <person name="Sandor L."/>
            <person name="Barry K."/>
            <person name="Martinez A.T."/>
            <person name="Xiao Y."/>
            <person name="Gibbons J.G."/>
            <person name="Terashima K."/>
            <person name="Hibbett D.S."/>
            <person name="Grigoriev I.V."/>
        </authorList>
    </citation>
    <scope>NUCLEOTIDE SEQUENCE</scope>
    <source>
        <strain evidence="1">TFB7829</strain>
    </source>
</reference>
<evidence type="ECO:0000313" key="2">
    <source>
        <dbReference type="Proteomes" id="UP001163850"/>
    </source>
</evidence>
<organism evidence="1 2">
    <name type="scientific">Lentinula detonsa</name>
    <dbReference type="NCBI Taxonomy" id="2804962"/>
    <lineage>
        <taxon>Eukaryota</taxon>
        <taxon>Fungi</taxon>
        <taxon>Dikarya</taxon>
        <taxon>Basidiomycota</taxon>
        <taxon>Agaricomycotina</taxon>
        <taxon>Agaricomycetes</taxon>
        <taxon>Agaricomycetidae</taxon>
        <taxon>Agaricales</taxon>
        <taxon>Marasmiineae</taxon>
        <taxon>Omphalotaceae</taxon>
        <taxon>Lentinula</taxon>
    </lineage>
</organism>
<accession>A0AA38UNQ1</accession>